<feature type="transmembrane region" description="Helical" evidence="1">
    <location>
        <begin position="21"/>
        <end position="47"/>
    </location>
</feature>
<feature type="transmembrane region" description="Helical" evidence="1">
    <location>
        <begin position="333"/>
        <end position="352"/>
    </location>
</feature>
<dbReference type="AlphaFoldDB" id="A0A7K0K3R0"/>
<keyword evidence="3" id="KW-1185">Reference proteome</keyword>
<organism evidence="2 3">
    <name type="scientific">Mobiluncus porci</name>
    <dbReference type="NCBI Taxonomy" id="2652278"/>
    <lineage>
        <taxon>Bacteria</taxon>
        <taxon>Bacillati</taxon>
        <taxon>Actinomycetota</taxon>
        <taxon>Actinomycetes</taxon>
        <taxon>Actinomycetales</taxon>
        <taxon>Actinomycetaceae</taxon>
        <taxon>Mobiluncus</taxon>
    </lineage>
</organism>
<keyword evidence="1" id="KW-0812">Transmembrane</keyword>
<comment type="caution">
    <text evidence="2">The sequence shown here is derived from an EMBL/GenBank/DDBJ whole genome shotgun (WGS) entry which is preliminary data.</text>
</comment>
<protein>
    <recommendedName>
        <fullName evidence="4">ABC transporter permease</fullName>
    </recommendedName>
</protein>
<feature type="transmembrane region" description="Helical" evidence="1">
    <location>
        <begin position="290"/>
        <end position="313"/>
    </location>
</feature>
<gene>
    <name evidence="2" type="ORF">FYJ63_07730</name>
</gene>
<proteinExistence type="predicted"/>
<name>A0A7K0K3R0_9ACTO</name>
<keyword evidence="1" id="KW-1133">Transmembrane helix</keyword>
<evidence type="ECO:0000256" key="1">
    <source>
        <dbReference type="SAM" id="Phobius"/>
    </source>
</evidence>
<dbReference type="RefSeq" id="WP_154545464.1">
    <property type="nucleotide sequence ID" value="NZ_VUMY01000013.1"/>
</dbReference>
<reference evidence="2 3" key="1">
    <citation type="submission" date="2019-08" db="EMBL/GenBank/DDBJ databases">
        <title>In-depth cultivation of the pig gut microbiome towards novel bacterial diversity and tailored functional studies.</title>
        <authorList>
            <person name="Wylensek D."/>
            <person name="Hitch T.C.A."/>
            <person name="Clavel T."/>
        </authorList>
    </citation>
    <scope>NUCLEOTIDE SEQUENCE [LARGE SCALE GENOMIC DNA]</scope>
    <source>
        <strain evidence="2 3">RF-GAM-744-WT-7</strain>
    </source>
</reference>
<evidence type="ECO:0000313" key="2">
    <source>
        <dbReference type="EMBL" id="MST50123.1"/>
    </source>
</evidence>
<keyword evidence="1" id="KW-0472">Membrane</keyword>
<evidence type="ECO:0000313" key="3">
    <source>
        <dbReference type="Proteomes" id="UP000442535"/>
    </source>
</evidence>
<accession>A0A7K0K3R0</accession>
<dbReference type="EMBL" id="VUMY01000013">
    <property type="protein sequence ID" value="MST50123.1"/>
    <property type="molecule type" value="Genomic_DNA"/>
</dbReference>
<dbReference type="Proteomes" id="UP000442535">
    <property type="component" value="Unassembled WGS sequence"/>
</dbReference>
<sequence length="364" mass="38308">MIRGREIWREAWRDYKTGAGAVLLVAVVFLVTVGLAATSVSSFGSWVSREGIHFREAGASTYVLRADGQVDPSRCDSLSGVGTIQAAGAMRVVSDTFFAAMPSRAVSTLEATPGLWNVLAASAPGARSNNTAGMWITDTLAETLGVAPGEILDLKDGRKVALAGVFSCPDDGRNRDLGYAVVAPVPARGDFGQCLIEVWPSEPTDASLVLEGLKPGLGSSTGMEIPAPMQLNSSLGKTFTAGNAWSGVVRVGILGAALTGFTVGFAWIFARRLVLSSNLHSGVDRLSLQLIVLAEASFVVLFAVVIWAPIGWFAGFFGGAPDGWVSFFAGLRVLLSGTAGLIVGVVVGFGMVRESRLFRYFKNR</sequence>
<feature type="transmembrane region" description="Helical" evidence="1">
    <location>
        <begin position="247"/>
        <end position="269"/>
    </location>
</feature>
<evidence type="ECO:0008006" key="4">
    <source>
        <dbReference type="Google" id="ProtNLM"/>
    </source>
</evidence>